<protein>
    <recommendedName>
        <fullName evidence="1">DUF6471 domain-containing protein</fullName>
    </recommendedName>
</protein>
<proteinExistence type="predicted"/>
<evidence type="ECO:0000259" key="1">
    <source>
        <dbReference type="Pfam" id="PF20075"/>
    </source>
</evidence>
<organism evidence="2 3">
    <name type="scientific">Vibrio cholerae</name>
    <dbReference type="NCBI Taxonomy" id="666"/>
    <lineage>
        <taxon>Bacteria</taxon>
        <taxon>Pseudomonadati</taxon>
        <taxon>Pseudomonadota</taxon>
        <taxon>Gammaproteobacteria</taxon>
        <taxon>Vibrionales</taxon>
        <taxon>Vibrionaceae</taxon>
        <taxon>Vibrio</taxon>
    </lineage>
</organism>
<dbReference type="InterPro" id="IPR045526">
    <property type="entry name" value="DUF6471"/>
</dbReference>
<reference evidence="2 3" key="1">
    <citation type="submission" date="2019-06" db="EMBL/GenBank/DDBJ databases">
        <title>Vibrio cholerae phylogeny based on whole-genome sequencing reveals genetic diversity and population strucutre.</title>
        <authorList>
            <person name="Zhiqiu Y."/>
            <person name="Bin L."/>
            <person name="Lingyan J."/>
        </authorList>
    </citation>
    <scope>NUCLEOTIDE SEQUENCE [LARGE SCALE GENOMIC DNA]</scope>
    <source>
        <strain evidence="2 3">N2814</strain>
    </source>
</reference>
<accession>A0ABD7SQZ8</accession>
<evidence type="ECO:0000313" key="3">
    <source>
        <dbReference type="Proteomes" id="UP000323819"/>
    </source>
</evidence>
<feature type="domain" description="DUF6471" evidence="1">
    <location>
        <begin position="17"/>
        <end position="78"/>
    </location>
</feature>
<dbReference type="Proteomes" id="UP000323819">
    <property type="component" value="Unassembled WGS sequence"/>
</dbReference>
<gene>
    <name evidence="2" type="ORF">FXF03_00765</name>
</gene>
<comment type="caution">
    <text evidence="2">The sequence shown here is derived from an EMBL/GenBank/DDBJ whole genome shotgun (WGS) entry which is preliminary data.</text>
</comment>
<dbReference type="AlphaFoldDB" id="A0ABD7SQZ8"/>
<sequence>MGKKISEVQEERNRLTNEKIKAFVNAEMKRNNVTLKIVAQRLTEMGRPLSVQSLKNAISRGNHKTVWFMDLMQAITGSELVFRDTTTTSNRNHNE</sequence>
<evidence type="ECO:0000313" key="2">
    <source>
        <dbReference type="EMBL" id="TXX67130.1"/>
    </source>
</evidence>
<dbReference type="Pfam" id="PF20075">
    <property type="entry name" value="DUF6471"/>
    <property type="match status" value="1"/>
</dbReference>
<dbReference type="RefSeq" id="WP_148521272.1">
    <property type="nucleotide sequence ID" value="NZ_JAWWVO010000009.1"/>
</dbReference>
<name>A0ABD7SQZ8_VIBCL</name>
<dbReference type="EMBL" id="VSIJ01000005">
    <property type="protein sequence ID" value="TXX67130.1"/>
    <property type="molecule type" value="Genomic_DNA"/>
</dbReference>